<comment type="caution">
    <text evidence="2">The sequence shown here is derived from an EMBL/GenBank/DDBJ whole genome shotgun (WGS) entry which is preliminary data.</text>
</comment>
<feature type="region of interest" description="Disordered" evidence="1">
    <location>
        <begin position="993"/>
        <end position="1019"/>
    </location>
</feature>
<feature type="compositionally biased region" description="Polar residues" evidence="1">
    <location>
        <begin position="744"/>
        <end position="757"/>
    </location>
</feature>
<name>A0A8X6RXN5_TRICX</name>
<feature type="region of interest" description="Disordered" evidence="1">
    <location>
        <begin position="818"/>
        <end position="875"/>
    </location>
</feature>
<proteinExistence type="predicted"/>
<evidence type="ECO:0000313" key="2">
    <source>
        <dbReference type="EMBL" id="GFY02071.1"/>
    </source>
</evidence>
<sequence length="1019" mass="111540">MPPRQNKEKFQQRTEFERGGIMGLREGLFSYHAIGGRVHWNSSTVIRVWKQWIDEHQTTRRIGSGRWKAVGSTLVYCYRSTNVGFVNVCCTLDCVQGCLYTGSPSWQNIDGCVCIELMIPEPGKLIRTKLSFKMNHASMCETMMAAFVLDVILVNAAFQKQPLKSFQAIEMNQEGPVDHFDIEEDDIEEGDIEEGDIEESDIEEGDIPQELSLSWDDGSLGYYPQQFHQDYGINENNMWRNFALPLSPIQEVDEYEPEEYESSSRVGVSQPQAQLILPQPQVQPILPQPQHPHVQEVDEYESAEFSLSYDDSGESDESSSRAGASQPQAQLILPQPQVQPILPQPPTRPIFPQAQHFHFQLQPNLPQPLFSRALPMALPSLPSSPDREVPPMDRLNTSPFEYKLRPIGAPRRSRSTSPTPYSPHSYFQPYRLNFYQKKYIPLIPDDYELRPIGAPRRSRSCSPTPFDPHLIHKPLFPYNPPPVSSPISPSILAQFPPYQVPPFSPYRGPIPKLSKENPHFRVPQLSGGPVLSLTRLQRHVRAPQPSSSRAAKRLPSRAAKPLPSRAAKPLPSRAAKPLPSRAAKPLPSRAAKPLPSRAAKPLPSRAAKPLPSRAAKPLPSRAAQPLPSRAAKPLPSRAAKPLPSRAAQPLPSRGVQLSRSRIPQLSPFRAVQPSPSTIPQPLHSRAVQLSRSRIPQLSPFRAVQPSPSTIPQPLRPRAVQPSPSRTVQPSPSRTVQLSPLRVAQPSTPRAVQPSPSREAQPSPSRAAQPSPSRAMQPSPFGAAQPSPSGAAQTSPSGAAQLSPLRAAQLSPLRAAQLSPLRAAQLSPSRAMQPSPSGAVQPSPSRAVQPSPSRAVQPSPSRAAQSSPSPSISSSLAASISVPGSFSSESLSPPLSPILSTESPVEILERGLLESLPASPTLEEEIAQPSEPETPVTERFGSIPPQLRGRTLWGCSEASHHSSPSTHLTRGLAARRLFKVLPCREGTIHLQTSLSSPRFEPSPYGPTVSVPLPDGRLNEN</sequence>
<protein>
    <submittedName>
        <fullName evidence="2">Uncharacterized protein</fullName>
    </submittedName>
</protein>
<feature type="compositionally biased region" description="Low complexity" evidence="1">
    <location>
        <begin position="854"/>
        <end position="875"/>
    </location>
</feature>
<reference evidence="2" key="1">
    <citation type="submission" date="2020-08" db="EMBL/GenBank/DDBJ databases">
        <title>Multicomponent nature underlies the extraordinary mechanical properties of spider dragline silk.</title>
        <authorList>
            <person name="Kono N."/>
            <person name="Nakamura H."/>
            <person name="Mori M."/>
            <person name="Yoshida Y."/>
            <person name="Ohtoshi R."/>
            <person name="Malay A.D."/>
            <person name="Moran D.A.P."/>
            <person name="Tomita M."/>
            <person name="Numata K."/>
            <person name="Arakawa K."/>
        </authorList>
    </citation>
    <scope>NUCLEOTIDE SEQUENCE</scope>
</reference>
<dbReference type="Proteomes" id="UP000887159">
    <property type="component" value="Unassembled WGS sequence"/>
</dbReference>
<dbReference type="AlphaFoldDB" id="A0A8X6RXN5"/>
<feature type="compositionally biased region" description="Polar residues" evidence="1">
    <location>
        <begin position="785"/>
        <end position="799"/>
    </location>
</feature>
<dbReference type="EMBL" id="BMAU01021232">
    <property type="protein sequence ID" value="GFY02071.1"/>
    <property type="molecule type" value="Genomic_DNA"/>
</dbReference>
<organism evidence="2 3">
    <name type="scientific">Trichonephila clavipes</name>
    <name type="common">Golden silk orbweaver</name>
    <name type="synonym">Nephila clavipes</name>
    <dbReference type="NCBI Taxonomy" id="2585209"/>
    <lineage>
        <taxon>Eukaryota</taxon>
        <taxon>Metazoa</taxon>
        <taxon>Ecdysozoa</taxon>
        <taxon>Arthropoda</taxon>
        <taxon>Chelicerata</taxon>
        <taxon>Arachnida</taxon>
        <taxon>Araneae</taxon>
        <taxon>Araneomorphae</taxon>
        <taxon>Entelegynae</taxon>
        <taxon>Araneoidea</taxon>
        <taxon>Nephilidae</taxon>
        <taxon>Trichonephila</taxon>
    </lineage>
</organism>
<feature type="region of interest" description="Disordered" evidence="1">
    <location>
        <begin position="509"/>
        <end position="805"/>
    </location>
</feature>
<feature type="region of interest" description="Disordered" evidence="1">
    <location>
        <begin position="281"/>
        <end position="327"/>
    </location>
</feature>
<evidence type="ECO:0000256" key="1">
    <source>
        <dbReference type="SAM" id="MobiDB-lite"/>
    </source>
</evidence>
<keyword evidence="3" id="KW-1185">Reference proteome</keyword>
<feature type="region of interest" description="Disordered" evidence="1">
    <location>
        <begin position="914"/>
        <end position="943"/>
    </location>
</feature>
<accession>A0A8X6RXN5</accession>
<feature type="compositionally biased region" description="Polar residues" evidence="1">
    <location>
        <begin position="825"/>
        <end position="853"/>
    </location>
</feature>
<feature type="compositionally biased region" description="Polar residues" evidence="1">
    <location>
        <begin position="721"/>
        <end position="737"/>
    </location>
</feature>
<gene>
    <name evidence="2" type="primary">NCL1_16777</name>
    <name evidence="2" type="ORF">TNCV_5099321</name>
</gene>
<evidence type="ECO:0000313" key="3">
    <source>
        <dbReference type="Proteomes" id="UP000887159"/>
    </source>
</evidence>
<feature type="compositionally biased region" description="Low complexity" evidence="1">
    <location>
        <begin position="759"/>
        <end position="774"/>
    </location>
</feature>